<dbReference type="EMBL" id="SNXS01000007">
    <property type="protein sequence ID" value="TDP62491.1"/>
    <property type="molecule type" value="Genomic_DNA"/>
</dbReference>
<keyword evidence="1" id="KW-0732">Signal</keyword>
<dbReference type="RefSeq" id="WP_133702959.1">
    <property type="nucleotide sequence ID" value="NZ_SNXS01000007.1"/>
</dbReference>
<evidence type="ECO:0000313" key="4">
    <source>
        <dbReference type="Proteomes" id="UP000295361"/>
    </source>
</evidence>
<name>A0A4R6QJF4_9BURK</name>
<feature type="signal peptide" evidence="1">
    <location>
        <begin position="1"/>
        <end position="21"/>
    </location>
</feature>
<comment type="caution">
    <text evidence="3">The sequence shown here is derived from an EMBL/GenBank/DDBJ whole genome shotgun (WGS) entry which is preliminary data.</text>
</comment>
<dbReference type="InParanoid" id="A0A4R6QJF4"/>
<gene>
    <name evidence="3" type="ORF">DES47_10769</name>
</gene>
<feature type="chain" id="PRO_5020624004" evidence="1">
    <location>
        <begin position="22"/>
        <end position="228"/>
    </location>
</feature>
<dbReference type="InterPro" id="IPR013424">
    <property type="entry name" value="Ice-binding_C"/>
</dbReference>
<protein>
    <submittedName>
        <fullName evidence="3">Putative secreted protein with PEP-CTERM sorting signal</fullName>
    </submittedName>
</protein>
<reference evidence="3 4" key="1">
    <citation type="submission" date="2019-03" db="EMBL/GenBank/DDBJ databases">
        <title>Genomic Encyclopedia of Type Strains, Phase IV (KMG-IV): sequencing the most valuable type-strain genomes for metagenomic binning, comparative biology and taxonomic classification.</title>
        <authorList>
            <person name="Goeker M."/>
        </authorList>
    </citation>
    <scope>NUCLEOTIDE SEQUENCE [LARGE SCALE GENOMIC DNA]</scope>
    <source>
        <strain evidence="3 4">DSM 16998</strain>
    </source>
</reference>
<feature type="domain" description="Ice-binding protein C-terminal" evidence="2">
    <location>
        <begin position="202"/>
        <end position="226"/>
    </location>
</feature>
<keyword evidence="4" id="KW-1185">Reference proteome</keyword>
<evidence type="ECO:0000259" key="2">
    <source>
        <dbReference type="Pfam" id="PF07589"/>
    </source>
</evidence>
<dbReference type="OrthoDB" id="6399769at2"/>
<organism evidence="3 4">
    <name type="scientific">Roseateles toxinivorans</name>
    <dbReference type="NCBI Taxonomy" id="270368"/>
    <lineage>
        <taxon>Bacteria</taxon>
        <taxon>Pseudomonadati</taxon>
        <taxon>Pseudomonadota</taxon>
        <taxon>Betaproteobacteria</taxon>
        <taxon>Burkholderiales</taxon>
        <taxon>Sphaerotilaceae</taxon>
        <taxon>Roseateles</taxon>
    </lineage>
</organism>
<evidence type="ECO:0000256" key="1">
    <source>
        <dbReference type="SAM" id="SignalP"/>
    </source>
</evidence>
<dbReference type="Pfam" id="PF07589">
    <property type="entry name" value="PEP-CTERM"/>
    <property type="match status" value="1"/>
</dbReference>
<accession>A0A4R6QJF4</accession>
<proteinExistence type="predicted"/>
<dbReference type="Proteomes" id="UP000295361">
    <property type="component" value="Unassembled WGS sequence"/>
</dbReference>
<sequence>MSIARCTLAALTLAATLPASAATYGLVADWNGGPNPNGAWSFLSGSTLLPYWASMAPLSGSAGYAPSPNTGAFLPVFWQPGGSGTDIAVHSYDGFNGAGGSGEAVLSWTSPITGTIDLSGYFYYGQPSLQRSNDVTVMLGASTLLSTAVSFAQHQDYANRYSFALDDLAVTAGQTLSISFYRSAGYSPGTVTMMDITVVAEPVPEPATYALMLGGLALVGWLGRRRLI</sequence>
<dbReference type="NCBIfam" id="TIGR02595">
    <property type="entry name" value="PEP_CTERM"/>
    <property type="match status" value="1"/>
</dbReference>
<dbReference type="AlphaFoldDB" id="A0A4R6QJF4"/>
<evidence type="ECO:0000313" key="3">
    <source>
        <dbReference type="EMBL" id="TDP62491.1"/>
    </source>
</evidence>